<protein>
    <submittedName>
        <fullName evidence="1">Nucleotide-diphospho-sugar transferases superfamily</fullName>
    </submittedName>
</protein>
<comment type="caution">
    <text evidence="1">The sequence shown here is derived from an EMBL/GenBank/DDBJ whole genome shotgun (WGS) entry which is preliminary data.</text>
</comment>
<proteinExistence type="predicted"/>
<dbReference type="RefSeq" id="WP_103112226.1">
    <property type="nucleotide sequence ID" value="NZ_BEIU01000001.1"/>
</dbReference>
<dbReference type="InterPro" id="IPR029044">
    <property type="entry name" value="Nucleotide-diphossugar_trans"/>
</dbReference>
<keyword evidence="1" id="KW-0808">Transferase</keyword>
<accession>A0A2H6BS88</accession>
<dbReference type="AlphaFoldDB" id="A0A2H6BS88"/>
<gene>
    <name evidence="1" type="ORF">BGM30_21470</name>
</gene>
<dbReference type="InterPro" id="IPR054619">
    <property type="entry name" value="Npun_R2821-like"/>
</dbReference>
<name>A0A2H6BS88_MICAE</name>
<dbReference type="SUPFAM" id="SSF53448">
    <property type="entry name" value="Nucleotide-diphospho-sugar transferases"/>
    <property type="match status" value="1"/>
</dbReference>
<dbReference type="EMBL" id="BEYQ01000006">
    <property type="protein sequence ID" value="GBD53054.1"/>
    <property type="molecule type" value="Genomic_DNA"/>
</dbReference>
<organism evidence="1 2">
    <name type="scientific">Microcystis aeruginosa NIES-298</name>
    <dbReference type="NCBI Taxonomy" id="449468"/>
    <lineage>
        <taxon>Bacteria</taxon>
        <taxon>Bacillati</taxon>
        <taxon>Cyanobacteriota</taxon>
        <taxon>Cyanophyceae</taxon>
        <taxon>Oscillatoriophycideae</taxon>
        <taxon>Chroococcales</taxon>
        <taxon>Microcystaceae</taxon>
        <taxon>Microcystis</taxon>
    </lineage>
</organism>
<evidence type="ECO:0000313" key="1">
    <source>
        <dbReference type="EMBL" id="GBD53054.1"/>
    </source>
</evidence>
<evidence type="ECO:0000313" key="2">
    <source>
        <dbReference type="Proteomes" id="UP000236321"/>
    </source>
</evidence>
<dbReference type="Proteomes" id="UP000236321">
    <property type="component" value="Unassembled WGS sequence"/>
</dbReference>
<dbReference type="GO" id="GO:0016740">
    <property type="term" value="F:transferase activity"/>
    <property type="evidence" value="ECO:0007669"/>
    <property type="project" value="UniProtKB-KW"/>
</dbReference>
<reference evidence="2" key="1">
    <citation type="submission" date="2017-12" db="EMBL/GenBank/DDBJ databases">
        <title>Improved Draft Genome Sequence of Microcystis aeruginosa NIES-298, a Microcystin-Producing Cyanobacterium from Lake Kasumigaura, Japan.</title>
        <authorList>
            <person name="Yamaguchi H."/>
            <person name="Suzuki S."/>
            <person name="Kawachi M."/>
        </authorList>
    </citation>
    <scope>NUCLEOTIDE SEQUENCE [LARGE SCALE GENOMIC DNA]</scope>
    <source>
        <strain evidence="2">NIES-298</strain>
    </source>
</reference>
<dbReference type="NCBIfam" id="NF045582">
    <property type="entry name" value="Npun_R2823_gen"/>
    <property type="match status" value="1"/>
</dbReference>
<dbReference type="Gene3D" id="3.90.550.10">
    <property type="entry name" value="Spore Coat Polysaccharide Biosynthesis Protein SpsA, Chain A"/>
    <property type="match status" value="1"/>
</dbReference>
<sequence length="338" mass="40179">MSNGICTLANDRVYDQLVALLNSIEANGGKDLPVCVYPYDDQTEEIAKLIAQRPQVELYRERESMERWDNFAKAAWDSHPTARIRWQQAGSNGYHRFGTHRRYCAFDGPFDRFVYMDADTLLLSPIDYFWEKLDDYDCVVYDYQYKDPSHVYEVSSPRLLKIFSEERIKKEIFCSGIYASKKNLFEEEKRNWILEQLRSGESEIIYPMAVDQPLLNYMMMRTGTFIYNYALNTPPEKRVGNCVTDPKFVEKDNLLYDKGYRLIYLHYIGISSSFFTRCCQGENIDFPYRSLFLYYRYLYEPENYPQFKSSPVWYNQPKSLGKRMKEKLQRIARKVFSN</sequence>